<name>A0AAV5TT05_9BILA</name>
<keyword evidence="3" id="KW-1185">Reference proteome</keyword>
<comment type="caution">
    <text evidence="2">The sequence shown here is derived from an EMBL/GenBank/DDBJ whole genome shotgun (WGS) entry which is preliminary data.</text>
</comment>
<dbReference type="AlphaFoldDB" id="A0AAV5TT05"/>
<dbReference type="Proteomes" id="UP001432027">
    <property type="component" value="Unassembled WGS sequence"/>
</dbReference>
<keyword evidence="1" id="KW-0732">Signal</keyword>
<feature type="chain" id="PRO_5043686177" evidence="1">
    <location>
        <begin position="21"/>
        <end position="120"/>
    </location>
</feature>
<protein>
    <submittedName>
        <fullName evidence="2">Uncharacterized protein</fullName>
    </submittedName>
</protein>
<feature type="non-terminal residue" evidence="2">
    <location>
        <position position="1"/>
    </location>
</feature>
<feature type="signal peptide" evidence="1">
    <location>
        <begin position="1"/>
        <end position="20"/>
    </location>
</feature>
<accession>A0AAV5TT05</accession>
<evidence type="ECO:0000313" key="2">
    <source>
        <dbReference type="EMBL" id="GMS97589.1"/>
    </source>
</evidence>
<proteinExistence type="predicted"/>
<reference evidence="2" key="1">
    <citation type="submission" date="2023-10" db="EMBL/GenBank/DDBJ databases">
        <title>Genome assembly of Pristionchus species.</title>
        <authorList>
            <person name="Yoshida K."/>
            <person name="Sommer R.J."/>
        </authorList>
    </citation>
    <scope>NUCLEOTIDE SEQUENCE</scope>
    <source>
        <strain evidence="2">RS0144</strain>
    </source>
</reference>
<gene>
    <name evidence="2" type="ORF">PENTCL1PPCAC_19764</name>
</gene>
<dbReference type="EMBL" id="BTSX01000004">
    <property type="protein sequence ID" value="GMS97589.1"/>
    <property type="molecule type" value="Genomic_DNA"/>
</dbReference>
<organism evidence="2 3">
    <name type="scientific">Pristionchus entomophagus</name>
    <dbReference type="NCBI Taxonomy" id="358040"/>
    <lineage>
        <taxon>Eukaryota</taxon>
        <taxon>Metazoa</taxon>
        <taxon>Ecdysozoa</taxon>
        <taxon>Nematoda</taxon>
        <taxon>Chromadorea</taxon>
        <taxon>Rhabditida</taxon>
        <taxon>Rhabditina</taxon>
        <taxon>Diplogasteromorpha</taxon>
        <taxon>Diplogasteroidea</taxon>
        <taxon>Neodiplogasteridae</taxon>
        <taxon>Pristionchus</taxon>
    </lineage>
</organism>
<evidence type="ECO:0000313" key="3">
    <source>
        <dbReference type="Proteomes" id="UP001432027"/>
    </source>
</evidence>
<evidence type="ECO:0000256" key="1">
    <source>
        <dbReference type="SAM" id="SignalP"/>
    </source>
</evidence>
<sequence>SLMGLVLFSLVPLSVQECCAWAPDTDGRGGLCGGNGPCNFFCCNCDGGCYVPFWRPDKGDLRRKRSISGEQLNLPDPLSLESRRFSVLDLNGDRVISEIEGETFMFNSTRSIRSKRATKW</sequence>